<dbReference type="PANTHER" id="PTHR23416:SF54">
    <property type="entry name" value="ACETYLTRANSFERASE, CYSE_LACA_LPXA_NODL FAMILY (AFU_ORTHOLOGUE AFUA_2G08430)-RELATED"/>
    <property type="match status" value="1"/>
</dbReference>
<protein>
    <submittedName>
        <fullName evidence="1">Acyltransferase</fullName>
    </submittedName>
</protein>
<organism evidence="1 2">
    <name type="scientific">Aquamicrobium soli</name>
    <dbReference type="NCBI Taxonomy" id="1811518"/>
    <lineage>
        <taxon>Bacteria</taxon>
        <taxon>Pseudomonadati</taxon>
        <taxon>Pseudomonadota</taxon>
        <taxon>Alphaproteobacteria</taxon>
        <taxon>Hyphomicrobiales</taxon>
        <taxon>Phyllobacteriaceae</taxon>
        <taxon>Aquamicrobium</taxon>
    </lineage>
</organism>
<sequence>MGDGCWICAGATLLGGTVVGPHSIVASGAVVKGVFPAFSVIGGVPARQIKFLRDRAGPA</sequence>
<name>A0ABV7K4Q9_9HYPH</name>
<dbReference type="GO" id="GO:0016746">
    <property type="term" value="F:acyltransferase activity"/>
    <property type="evidence" value="ECO:0007669"/>
    <property type="project" value="UniProtKB-KW"/>
</dbReference>
<dbReference type="InterPro" id="IPR001451">
    <property type="entry name" value="Hexapep"/>
</dbReference>
<dbReference type="PANTHER" id="PTHR23416">
    <property type="entry name" value="SIALIC ACID SYNTHASE-RELATED"/>
    <property type="match status" value="1"/>
</dbReference>
<dbReference type="Pfam" id="PF00132">
    <property type="entry name" value="Hexapep"/>
    <property type="match status" value="1"/>
</dbReference>
<proteinExistence type="predicted"/>
<comment type="caution">
    <text evidence="1">The sequence shown here is derived from an EMBL/GenBank/DDBJ whole genome shotgun (WGS) entry which is preliminary data.</text>
</comment>
<reference evidence="2" key="1">
    <citation type="journal article" date="2019" name="Int. J. Syst. Evol. Microbiol.">
        <title>The Global Catalogue of Microorganisms (GCM) 10K type strain sequencing project: providing services to taxonomists for standard genome sequencing and annotation.</title>
        <authorList>
            <consortium name="The Broad Institute Genomics Platform"/>
            <consortium name="The Broad Institute Genome Sequencing Center for Infectious Disease"/>
            <person name="Wu L."/>
            <person name="Ma J."/>
        </authorList>
    </citation>
    <scope>NUCLEOTIDE SEQUENCE [LARGE SCALE GENOMIC DNA]</scope>
    <source>
        <strain evidence="2">KCTC 52165</strain>
    </source>
</reference>
<dbReference type="RefSeq" id="WP_378219196.1">
    <property type="nucleotide sequence ID" value="NZ_JBHRTK010000004.1"/>
</dbReference>
<accession>A0ABV7K4Q9</accession>
<dbReference type="InterPro" id="IPR051159">
    <property type="entry name" value="Hexapeptide_acetyltransf"/>
</dbReference>
<keyword evidence="1" id="KW-0012">Acyltransferase</keyword>
<gene>
    <name evidence="1" type="ORF">ACFOHJ_03950</name>
</gene>
<dbReference type="Gene3D" id="2.160.10.10">
    <property type="entry name" value="Hexapeptide repeat proteins"/>
    <property type="match status" value="1"/>
</dbReference>
<keyword evidence="1" id="KW-0808">Transferase</keyword>
<dbReference type="Proteomes" id="UP001595583">
    <property type="component" value="Unassembled WGS sequence"/>
</dbReference>
<keyword evidence="2" id="KW-1185">Reference proteome</keyword>
<dbReference type="EMBL" id="JBHRTK010000004">
    <property type="protein sequence ID" value="MFC3205354.1"/>
    <property type="molecule type" value="Genomic_DNA"/>
</dbReference>
<evidence type="ECO:0000313" key="2">
    <source>
        <dbReference type="Proteomes" id="UP001595583"/>
    </source>
</evidence>
<dbReference type="InterPro" id="IPR011004">
    <property type="entry name" value="Trimer_LpxA-like_sf"/>
</dbReference>
<evidence type="ECO:0000313" key="1">
    <source>
        <dbReference type="EMBL" id="MFC3205354.1"/>
    </source>
</evidence>
<dbReference type="SUPFAM" id="SSF51161">
    <property type="entry name" value="Trimeric LpxA-like enzymes"/>
    <property type="match status" value="1"/>
</dbReference>